<evidence type="ECO:0000313" key="8">
    <source>
        <dbReference type="Proteomes" id="UP000562929"/>
    </source>
</evidence>
<dbReference type="GO" id="GO:0043998">
    <property type="term" value="F:histone H2A acetyltransferase activity"/>
    <property type="evidence" value="ECO:0007669"/>
    <property type="project" value="InterPro"/>
</dbReference>
<keyword evidence="3" id="KW-0963">Cytoplasm</keyword>
<keyword evidence="4 7" id="KW-0808">Transferase</keyword>
<dbReference type="PANTHER" id="PTHR20531">
    <property type="entry name" value="N-ALPHA-ACETYLTRANSFERASE 40"/>
    <property type="match status" value="1"/>
</dbReference>
<dbReference type="Gene3D" id="3.40.630.30">
    <property type="match status" value="2"/>
</dbReference>
<accession>A0A8H4QA46</accession>
<comment type="subcellular location">
    <subcellularLocation>
        <location evidence="2">Cytoplasm</location>
    </subcellularLocation>
    <subcellularLocation>
        <location evidence="1">Nucleus</location>
    </subcellularLocation>
</comment>
<evidence type="ECO:0000313" key="7">
    <source>
        <dbReference type="EMBL" id="KAF4591980.1"/>
    </source>
</evidence>
<keyword evidence="8" id="KW-1185">Reference proteome</keyword>
<comment type="caution">
    <text evidence="7">The sequence shown here is derived from an EMBL/GenBank/DDBJ whole genome shotgun (WGS) entry which is preliminary data.</text>
</comment>
<dbReference type="GO" id="GO:0005737">
    <property type="term" value="C:cytoplasm"/>
    <property type="evidence" value="ECO:0007669"/>
    <property type="project" value="UniProtKB-SubCell"/>
</dbReference>
<dbReference type="GO" id="GO:0005634">
    <property type="term" value="C:nucleus"/>
    <property type="evidence" value="ECO:0007669"/>
    <property type="project" value="UniProtKB-SubCell"/>
</dbReference>
<dbReference type="AlphaFoldDB" id="A0A8H4QA46"/>
<evidence type="ECO:0000256" key="3">
    <source>
        <dbReference type="ARBA" id="ARBA00022490"/>
    </source>
</evidence>
<evidence type="ECO:0000256" key="2">
    <source>
        <dbReference type="ARBA" id="ARBA00004496"/>
    </source>
</evidence>
<keyword evidence="5" id="KW-0539">Nucleus</keyword>
<organism evidence="7 8">
    <name type="scientific">Ophiocordyceps camponoti-floridani</name>
    <dbReference type="NCBI Taxonomy" id="2030778"/>
    <lineage>
        <taxon>Eukaryota</taxon>
        <taxon>Fungi</taxon>
        <taxon>Dikarya</taxon>
        <taxon>Ascomycota</taxon>
        <taxon>Pezizomycotina</taxon>
        <taxon>Sordariomycetes</taxon>
        <taxon>Hypocreomycetidae</taxon>
        <taxon>Hypocreales</taxon>
        <taxon>Ophiocordycipitaceae</taxon>
        <taxon>Ophiocordyceps</taxon>
    </lineage>
</organism>
<dbReference type="InterPro" id="IPR016181">
    <property type="entry name" value="Acyl_CoA_acyltransferase"/>
</dbReference>
<dbReference type="EMBL" id="JAACLJ010000002">
    <property type="protein sequence ID" value="KAF4591980.1"/>
    <property type="molecule type" value="Genomic_DNA"/>
</dbReference>
<evidence type="ECO:0000256" key="4">
    <source>
        <dbReference type="ARBA" id="ARBA00022679"/>
    </source>
</evidence>
<gene>
    <name evidence="7" type="ORF">GQ602_002279</name>
</gene>
<dbReference type="SUPFAM" id="SSF55729">
    <property type="entry name" value="Acyl-CoA N-acyltransferases (Nat)"/>
    <property type="match status" value="1"/>
</dbReference>
<evidence type="ECO:0000256" key="1">
    <source>
        <dbReference type="ARBA" id="ARBA00004123"/>
    </source>
</evidence>
<evidence type="ECO:0000256" key="6">
    <source>
        <dbReference type="ARBA" id="ARBA00023315"/>
    </source>
</evidence>
<dbReference type="OrthoDB" id="424551at2759"/>
<dbReference type="GO" id="GO:1990189">
    <property type="term" value="F:protein N-terminal-serine acetyltransferase activity"/>
    <property type="evidence" value="ECO:0007669"/>
    <property type="project" value="TreeGrafter"/>
</dbReference>
<dbReference type="PANTHER" id="PTHR20531:SF1">
    <property type="entry name" value="N-ALPHA-ACETYLTRANSFERASE 40"/>
    <property type="match status" value="1"/>
</dbReference>
<keyword evidence="6 7" id="KW-0012">Acyltransferase</keyword>
<proteinExistence type="predicted"/>
<sequence>MLNTPLHPAARSTAVEPGASAVLERATHGQNNKRSFKANQFPAMASPSDREAAAASLEKAKQATDQEFTRLYLQPSPQSWPSWTHPPSGQRFHLRLVSGAALEAGEVEACLELVRATSGEAYRASAGGWRPGAKRREMRMEGMRFVLVEGGRASWGLRLCCLPKRIPHVRKVMLTCFASNARGLAFYTRLGFTVDASSPAVRTLRGGRVVKADYVILSRGACG</sequence>
<reference evidence="7 8" key="1">
    <citation type="journal article" date="2020" name="G3 (Bethesda)">
        <title>Genetic Underpinnings of Host Manipulation by Ophiocordyceps as Revealed by Comparative Transcriptomics.</title>
        <authorList>
            <person name="Will I."/>
            <person name="Das B."/>
            <person name="Trinh T."/>
            <person name="Brachmann A."/>
            <person name="Ohm R.A."/>
            <person name="de Bekker C."/>
        </authorList>
    </citation>
    <scope>NUCLEOTIDE SEQUENCE [LARGE SCALE GENOMIC DNA]</scope>
    <source>
        <strain evidence="7 8">EC05</strain>
    </source>
</reference>
<dbReference type="Proteomes" id="UP000562929">
    <property type="component" value="Unassembled WGS sequence"/>
</dbReference>
<dbReference type="InterPro" id="IPR039949">
    <property type="entry name" value="NAA40"/>
</dbReference>
<protein>
    <submittedName>
        <fullName evidence="7">Acyl-CoA N-acyltransferase</fullName>
    </submittedName>
</protein>
<name>A0A8H4QA46_9HYPO</name>
<dbReference type="GO" id="GO:0010485">
    <property type="term" value="F:histone H4 acetyltransferase activity"/>
    <property type="evidence" value="ECO:0007669"/>
    <property type="project" value="InterPro"/>
</dbReference>
<evidence type="ECO:0000256" key="5">
    <source>
        <dbReference type="ARBA" id="ARBA00023242"/>
    </source>
</evidence>